<dbReference type="PANTHER" id="PTHR34001:SF3">
    <property type="entry name" value="BLL7405 PROTEIN"/>
    <property type="match status" value="1"/>
</dbReference>
<gene>
    <name evidence="8" type="ORF">GCM10010987_39220</name>
    <name evidence="9" type="ORF">XH86_28730</name>
</gene>
<evidence type="ECO:0000313" key="10">
    <source>
        <dbReference type="Proteomes" id="UP000593880"/>
    </source>
</evidence>
<evidence type="ECO:0000313" key="9">
    <source>
        <dbReference type="EMBL" id="QOZ62281.1"/>
    </source>
</evidence>
<dbReference type="Pfam" id="PF13505">
    <property type="entry name" value="OMP_b-brl"/>
    <property type="match status" value="1"/>
</dbReference>
<feature type="signal peptide" evidence="6">
    <location>
        <begin position="1"/>
        <end position="19"/>
    </location>
</feature>
<comment type="subcellular location">
    <subcellularLocation>
        <location evidence="1">Cell outer membrane</location>
    </subcellularLocation>
</comment>
<dbReference type="PANTHER" id="PTHR34001">
    <property type="entry name" value="BLL7405 PROTEIN"/>
    <property type="match status" value="1"/>
</dbReference>
<organism evidence="8 11">
    <name type="scientific">Bradyrhizobium guangdongense</name>
    <dbReference type="NCBI Taxonomy" id="1325090"/>
    <lineage>
        <taxon>Bacteria</taxon>
        <taxon>Pseudomonadati</taxon>
        <taxon>Pseudomonadota</taxon>
        <taxon>Alphaproteobacteria</taxon>
        <taxon>Hyphomicrobiales</taxon>
        <taxon>Nitrobacteraceae</taxon>
        <taxon>Bradyrhizobium</taxon>
    </lineage>
</organism>
<keyword evidence="4" id="KW-0998">Cell outer membrane</keyword>
<dbReference type="InterPro" id="IPR051692">
    <property type="entry name" value="OMP-like"/>
</dbReference>
<dbReference type="Proteomes" id="UP000593880">
    <property type="component" value="Chromosome"/>
</dbReference>
<dbReference type="EMBL" id="BMHC01000008">
    <property type="protein sequence ID" value="GGI26405.1"/>
    <property type="molecule type" value="Genomic_DNA"/>
</dbReference>
<evidence type="ECO:0000313" key="11">
    <source>
        <dbReference type="Proteomes" id="UP000625079"/>
    </source>
</evidence>
<evidence type="ECO:0000256" key="4">
    <source>
        <dbReference type="ARBA" id="ARBA00023237"/>
    </source>
</evidence>
<evidence type="ECO:0000256" key="5">
    <source>
        <dbReference type="ARBA" id="ARBA00038306"/>
    </source>
</evidence>
<evidence type="ECO:0000256" key="6">
    <source>
        <dbReference type="SAM" id="SignalP"/>
    </source>
</evidence>
<evidence type="ECO:0000259" key="7">
    <source>
        <dbReference type="Pfam" id="PF13505"/>
    </source>
</evidence>
<dbReference type="AlphaFoldDB" id="A0A410VBW5"/>
<reference evidence="9 10" key="2">
    <citation type="submission" date="2018-06" db="EMBL/GenBank/DDBJ databases">
        <title>Comparative genomics of rhizobia nodulating Arachis hypogaea in China.</title>
        <authorList>
            <person name="Li Y."/>
        </authorList>
    </citation>
    <scope>NUCLEOTIDE SEQUENCE [LARGE SCALE GENOMIC DNA]</scope>
    <source>
        <strain evidence="9 10">CCBAU 51658</strain>
    </source>
</reference>
<protein>
    <submittedName>
        <fullName evidence="8">Outer-membrane immunogenic protein</fullName>
    </submittedName>
    <submittedName>
        <fullName evidence="9">Porin family protein</fullName>
    </submittedName>
</protein>
<dbReference type="GO" id="GO:0009279">
    <property type="term" value="C:cell outer membrane"/>
    <property type="evidence" value="ECO:0007669"/>
    <property type="project" value="UniProtKB-SubCell"/>
</dbReference>
<evidence type="ECO:0000313" key="8">
    <source>
        <dbReference type="EMBL" id="GGI26405.1"/>
    </source>
</evidence>
<name>A0A410VBW5_9BRAD</name>
<dbReference type="InterPro" id="IPR027385">
    <property type="entry name" value="Beta-barrel_OMP"/>
</dbReference>
<dbReference type="Gene3D" id="2.40.160.20">
    <property type="match status" value="1"/>
</dbReference>
<dbReference type="EMBL" id="CP030057">
    <property type="protein sequence ID" value="QOZ62281.1"/>
    <property type="molecule type" value="Genomic_DNA"/>
</dbReference>
<evidence type="ECO:0000256" key="1">
    <source>
        <dbReference type="ARBA" id="ARBA00004442"/>
    </source>
</evidence>
<evidence type="ECO:0000256" key="2">
    <source>
        <dbReference type="ARBA" id="ARBA00022729"/>
    </source>
</evidence>
<accession>A0A410VBW5</accession>
<sequence length="264" mass="27312">MTFLATTAMVSAASAADLAARYNKAPPPLAAAAYNWTGLYIGVNGGWAFSSSGTGDLVASDPLLAPAIAAGGVPTNRDAKHQGGFGGGQIGYNWQMNQFVFGLEADIQGADIGRTNATFFPGGGGIVPINNTARDHIDWFGTARARLGFAANTALFYVTGGAAFGGVQSSVSSISAPPFPGSTFSGSSSDTRFGWSAGAGVEWAFAPNWTVRGEYLHVDLGRNDVAMNDPAAPGVTATYRFHHEFDAVRVGVNYKFGGPVVAKF</sequence>
<reference evidence="8" key="3">
    <citation type="submission" date="2022-12" db="EMBL/GenBank/DDBJ databases">
        <authorList>
            <person name="Sun Q."/>
            <person name="Zhou Y."/>
        </authorList>
    </citation>
    <scope>NUCLEOTIDE SEQUENCE</scope>
    <source>
        <strain evidence="8">CGMCC 1.15034</strain>
    </source>
</reference>
<dbReference type="InterPro" id="IPR011250">
    <property type="entry name" value="OMP/PagP_B-barrel"/>
</dbReference>
<keyword evidence="3" id="KW-0472">Membrane</keyword>
<feature type="chain" id="PRO_5044601312" evidence="6">
    <location>
        <begin position="20"/>
        <end position="264"/>
    </location>
</feature>
<comment type="similarity">
    <text evidence="5">Belongs to the Omp25/RopB family.</text>
</comment>
<proteinExistence type="inferred from homology"/>
<keyword evidence="10" id="KW-1185">Reference proteome</keyword>
<keyword evidence="2 6" id="KW-0732">Signal</keyword>
<dbReference type="SUPFAM" id="SSF56925">
    <property type="entry name" value="OMPA-like"/>
    <property type="match status" value="1"/>
</dbReference>
<dbReference type="Proteomes" id="UP000625079">
    <property type="component" value="Unassembled WGS sequence"/>
</dbReference>
<evidence type="ECO:0000256" key="3">
    <source>
        <dbReference type="ARBA" id="ARBA00023136"/>
    </source>
</evidence>
<reference evidence="8" key="1">
    <citation type="journal article" date="2014" name="Int. J. Syst. Evol. Microbiol.">
        <title>Complete genome sequence of Corynebacterium casei LMG S-19264T (=DSM 44701T), isolated from a smear-ripened cheese.</title>
        <authorList>
            <consortium name="US DOE Joint Genome Institute (JGI-PGF)"/>
            <person name="Walter F."/>
            <person name="Albersmeier A."/>
            <person name="Kalinowski J."/>
            <person name="Ruckert C."/>
        </authorList>
    </citation>
    <scope>NUCLEOTIDE SEQUENCE</scope>
    <source>
        <strain evidence="8">CGMCC 1.15034</strain>
    </source>
</reference>
<feature type="domain" description="Outer membrane protein beta-barrel" evidence="7">
    <location>
        <begin position="19"/>
        <end position="256"/>
    </location>
</feature>